<keyword evidence="3" id="KW-1185">Reference proteome</keyword>
<accession>A0AAW0ICV0</accession>
<evidence type="ECO:0000256" key="1">
    <source>
        <dbReference type="SAM" id="MobiDB-lite"/>
    </source>
</evidence>
<dbReference type="AlphaFoldDB" id="A0AAW0ICV0"/>
<organism evidence="2 3">
    <name type="scientific">Myodes glareolus</name>
    <name type="common">Bank vole</name>
    <name type="synonym">Clethrionomys glareolus</name>
    <dbReference type="NCBI Taxonomy" id="447135"/>
    <lineage>
        <taxon>Eukaryota</taxon>
        <taxon>Metazoa</taxon>
        <taxon>Chordata</taxon>
        <taxon>Craniata</taxon>
        <taxon>Vertebrata</taxon>
        <taxon>Euteleostomi</taxon>
        <taxon>Mammalia</taxon>
        <taxon>Eutheria</taxon>
        <taxon>Euarchontoglires</taxon>
        <taxon>Glires</taxon>
        <taxon>Rodentia</taxon>
        <taxon>Myomorpha</taxon>
        <taxon>Muroidea</taxon>
        <taxon>Cricetidae</taxon>
        <taxon>Arvicolinae</taxon>
        <taxon>Myodes</taxon>
    </lineage>
</organism>
<reference evidence="2 3" key="1">
    <citation type="journal article" date="2023" name="bioRxiv">
        <title>Conserved and derived expression patterns and positive selection on dental genes reveal complex evolutionary context of ever-growing rodent molars.</title>
        <authorList>
            <person name="Calamari Z.T."/>
            <person name="Song A."/>
            <person name="Cohen E."/>
            <person name="Akter M."/>
            <person name="Roy R.D."/>
            <person name="Hallikas O."/>
            <person name="Christensen M.M."/>
            <person name="Li P."/>
            <person name="Marangoni P."/>
            <person name="Jernvall J."/>
            <person name="Klein O.D."/>
        </authorList>
    </citation>
    <scope>NUCLEOTIDE SEQUENCE [LARGE SCALE GENOMIC DNA]</scope>
    <source>
        <strain evidence="2">V071</strain>
    </source>
</reference>
<feature type="region of interest" description="Disordered" evidence="1">
    <location>
        <begin position="69"/>
        <end position="92"/>
    </location>
</feature>
<comment type="caution">
    <text evidence="2">The sequence shown here is derived from an EMBL/GenBank/DDBJ whole genome shotgun (WGS) entry which is preliminary data.</text>
</comment>
<feature type="region of interest" description="Disordered" evidence="1">
    <location>
        <begin position="300"/>
        <end position="328"/>
    </location>
</feature>
<dbReference type="Proteomes" id="UP001488838">
    <property type="component" value="Unassembled WGS sequence"/>
</dbReference>
<feature type="compositionally biased region" description="Basic and acidic residues" evidence="1">
    <location>
        <begin position="513"/>
        <end position="529"/>
    </location>
</feature>
<evidence type="ECO:0000313" key="2">
    <source>
        <dbReference type="EMBL" id="KAK7812313.1"/>
    </source>
</evidence>
<feature type="region of interest" description="Disordered" evidence="1">
    <location>
        <begin position="609"/>
        <end position="669"/>
    </location>
</feature>
<sequence>MLRLSETNCDSKGHNLTLALKDRRAFLPGQDIALMTVLGFADRSSGTFGSRYVTSASALARESLGKHLTDKSWQPPIGKGENAAQPPGQRPFITSSSSKLWEAEERAVGRISHRHRGGCSSHCGLLKQNKPMDVHPDIPFTCKYVSWDVVQDCMKKKKPHHRARTKSEKEQIQISRAIEKFLRTQGNKDKSKLSAKIKKSCSTKRVKFHDPDLVGGNRLVVSAETPASRRQLESESHYPTLLDLQNCTSLEEVKEPREWLPEQQVPKKKRLKRFHRSKKGKGRNLMIKLDLHPFGKAKVYPEESPQEFPKKHKQTELRPKKADRTSERKFKATPMSFVSSQLPDRRSCAQLTCSKVPLERASQPTPYQERNSLHGANSLSVDHVRSVQSGCCPVGHVPNGSSSAVRQSTARIAEHQSSHLPFSAVQTEHATQLQTEAMCPSAAHLRNEEGSVPPPQHATEHTDHVVTVLTRCTDQDKLKLNELSKFTLSSSYQVMDTFRGDHSLGKNQTLQQEEQKLSHEQLRSEEKPLVSKSKILHQSVESRIMDGDRNGGGNKSPCVEDSDSSPTSWIQPHNNLPLTRPQSIPHPERTELLKEIRSSPTRGQVLGHLQHSSEREADTNSVSLGDKHGAAPGTQGGVTEQKQALHERKTNSSSGSCMTQMGATDERQQARECRRKEKLASCYPDSEEEIVSTKDFSKGKTRALQDEAVSPPLSHESHCRDLGDKHPDVRARRENAGTVGMPGVSYPSWELNTTHSEAGNGVPLIPNRENRTENPACKAVSHPPSLRDSNPPLLEVEGQRQQVA</sequence>
<proteinExistence type="predicted"/>
<gene>
    <name evidence="2" type="ORF">U0070_024583</name>
</gene>
<feature type="region of interest" description="Disordered" evidence="1">
    <location>
        <begin position="509"/>
        <end position="585"/>
    </location>
</feature>
<name>A0AAW0ICV0_MYOGA</name>
<feature type="compositionally biased region" description="Polar residues" evidence="1">
    <location>
        <begin position="564"/>
        <end position="582"/>
    </location>
</feature>
<feature type="compositionally biased region" description="Basic and acidic residues" evidence="1">
    <location>
        <begin position="314"/>
        <end position="328"/>
    </location>
</feature>
<evidence type="ECO:0000313" key="3">
    <source>
        <dbReference type="Proteomes" id="UP001488838"/>
    </source>
</evidence>
<feature type="compositionally biased region" description="Polar residues" evidence="1">
    <location>
        <begin position="651"/>
        <end position="662"/>
    </location>
</feature>
<feature type="compositionally biased region" description="Basic and acidic residues" evidence="1">
    <location>
        <begin position="715"/>
        <end position="735"/>
    </location>
</feature>
<feature type="region of interest" description="Disordered" evidence="1">
    <location>
        <begin position="696"/>
        <end position="804"/>
    </location>
</feature>
<protein>
    <submittedName>
        <fullName evidence="2">Uncharacterized protein</fullName>
    </submittedName>
</protein>
<dbReference type="EMBL" id="JBBHLL010000154">
    <property type="protein sequence ID" value="KAK7812313.1"/>
    <property type="molecule type" value="Genomic_DNA"/>
</dbReference>